<dbReference type="Proteomes" id="UP001159363">
    <property type="component" value="Chromosome 11"/>
</dbReference>
<accession>A0ABQ9GGI7</accession>
<evidence type="ECO:0000313" key="2">
    <source>
        <dbReference type="Proteomes" id="UP001159363"/>
    </source>
</evidence>
<keyword evidence="2" id="KW-1185">Reference proteome</keyword>
<proteinExistence type="predicted"/>
<evidence type="ECO:0000313" key="1">
    <source>
        <dbReference type="EMBL" id="KAJ8870736.1"/>
    </source>
</evidence>
<name>A0ABQ9GGI7_9NEOP</name>
<dbReference type="EMBL" id="JARBHB010000012">
    <property type="protein sequence ID" value="KAJ8870736.1"/>
    <property type="molecule type" value="Genomic_DNA"/>
</dbReference>
<protein>
    <submittedName>
        <fullName evidence="1">Uncharacterized protein</fullName>
    </submittedName>
</protein>
<gene>
    <name evidence="1" type="ORF">PR048_027035</name>
</gene>
<reference evidence="1 2" key="1">
    <citation type="submission" date="2023-02" db="EMBL/GenBank/DDBJ databases">
        <title>LHISI_Scaffold_Assembly.</title>
        <authorList>
            <person name="Stuart O.P."/>
            <person name="Cleave R."/>
            <person name="Magrath M.J.L."/>
            <person name="Mikheyev A.S."/>
        </authorList>
    </citation>
    <scope>NUCLEOTIDE SEQUENCE [LARGE SCALE GENOMIC DNA]</scope>
    <source>
        <strain evidence="1">Daus_M_001</strain>
        <tissue evidence="1">Leg muscle</tissue>
    </source>
</reference>
<sequence length="92" mass="10941">MVTVSEVVPELEEKVKEVCCVLIQTMPEMFTDFYKWQWKEDDCRFYLLCGSFKKKKILVPNKVRDLVLKYLHSSISATYMGKKKTRVLTLRE</sequence>
<organism evidence="1 2">
    <name type="scientific">Dryococelus australis</name>
    <dbReference type="NCBI Taxonomy" id="614101"/>
    <lineage>
        <taxon>Eukaryota</taxon>
        <taxon>Metazoa</taxon>
        <taxon>Ecdysozoa</taxon>
        <taxon>Arthropoda</taxon>
        <taxon>Hexapoda</taxon>
        <taxon>Insecta</taxon>
        <taxon>Pterygota</taxon>
        <taxon>Neoptera</taxon>
        <taxon>Polyneoptera</taxon>
        <taxon>Phasmatodea</taxon>
        <taxon>Verophasmatodea</taxon>
        <taxon>Anareolatae</taxon>
        <taxon>Phasmatidae</taxon>
        <taxon>Eurycanthinae</taxon>
        <taxon>Dryococelus</taxon>
    </lineage>
</organism>
<comment type="caution">
    <text evidence="1">The sequence shown here is derived from an EMBL/GenBank/DDBJ whole genome shotgun (WGS) entry which is preliminary data.</text>
</comment>